<feature type="compositionally biased region" description="Basic and acidic residues" evidence="1">
    <location>
        <begin position="1"/>
        <end position="21"/>
    </location>
</feature>
<comment type="caution">
    <text evidence="2">The sequence shown here is derived from an EMBL/GenBank/DDBJ whole genome shotgun (WGS) entry which is preliminary data.</text>
</comment>
<dbReference type="EMBL" id="QLYR01000002">
    <property type="protein sequence ID" value="RAQ29792.1"/>
    <property type="molecule type" value="Genomic_DNA"/>
</dbReference>
<protein>
    <submittedName>
        <fullName evidence="2">Uncharacterized protein</fullName>
    </submittedName>
</protein>
<proteinExistence type="predicted"/>
<dbReference type="Proteomes" id="UP000249377">
    <property type="component" value="Unassembled WGS sequence"/>
</dbReference>
<organism evidence="2 3">
    <name type="scientific">Hydrogeniiclostridium mannosilyticum</name>
    <dbReference type="NCBI Taxonomy" id="2764322"/>
    <lineage>
        <taxon>Bacteria</taxon>
        <taxon>Bacillati</taxon>
        <taxon>Bacillota</taxon>
        <taxon>Clostridia</taxon>
        <taxon>Eubacteriales</taxon>
        <taxon>Acutalibacteraceae</taxon>
        <taxon>Hydrogeniiclostridium</taxon>
    </lineage>
</organism>
<feature type="region of interest" description="Disordered" evidence="1">
    <location>
        <begin position="1"/>
        <end position="23"/>
    </location>
</feature>
<evidence type="ECO:0000256" key="1">
    <source>
        <dbReference type="SAM" id="MobiDB-lite"/>
    </source>
</evidence>
<evidence type="ECO:0000313" key="3">
    <source>
        <dbReference type="Proteomes" id="UP000249377"/>
    </source>
</evidence>
<keyword evidence="3" id="KW-1185">Reference proteome</keyword>
<evidence type="ECO:0000313" key="2">
    <source>
        <dbReference type="EMBL" id="RAQ29792.1"/>
    </source>
</evidence>
<accession>A0A328UG81</accession>
<sequence length="131" mass="14713">MQKERTTERKEAAASAKEKKIPVPARMTVDHGLRQLAFGDISDAVRLIFGPPGEPEELEKMNLFNISEIRRGKDGLVEIKLYDRMEAMRCLEERKANREEVLPLYQALQRSARFLPAEGAAEKGSDDGGKA</sequence>
<dbReference type="RefSeq" id="WP_112332221.1">
    <property type="nucleotide sequence ID" value="NZ_QLYR01000002.1"/>
</dbReference>
<name>A0A328UG81_9FIRM</name>
<gene>
    <name evidence="2" type="ORF">DPQ25_05725</name>
</gene>
<reference evidence="2 3" key="1">
    <citation type="submission" date="2018-06" db="EMBL/GenBank/DDBJ databases">
        <title>Noncontiguous genome sequence of Ruminococcaceae bacterium ASD2818.</title>
        <authorList>
            <person name="Chaplin A.V."/>
            <person name="Sokolova S.R."/>
            <person name="Kochetkova T.O."/>
            <person name="Goltsov A.Y."/>
            <person name="Trofimov D.Y."/>
            <person name="Efimov B.A."/>
        </authorList>
    </citation>
    <scope>NUCLEOTIDE SEQUENCE [LARGE SCALE GENOMIC DNA]</scope>
    <source>
        <strain evidence="2 3">ASD2818</strain>
    </source>
</reference>
<dbReference type="AlphaFoldDB" id="A0A328UG81"/>